<dbReference type="Gene3D" id="1.10.150.690">
    <property type="entry name" value="DUF2063"/>
    <property type="match status" value="1"/>
</dbReference>
<dbReference type="Proteomes" id="UP000192923">
    <property type="component" value="Unassembled WGS sequence"/>
</dbReference>
<evidence type="ECO:0000313" key="3">
    <source>
        <dbReference type="Proteomes" id="UP000192923"/>
    </source>
</evidence>
<dbReference type="InterPro" id="IPR018640">
    <property type="entry name" value="DUF2063"/>
</dbReference>
<dbReference type="EMBL" id="FXAM01000003">
    <property type="protein sequence ID" value="SMF97629.1"/>
    <property type="molecule type" value="Genomic_DNA"/>
</dbReference>
<dbReference type="STRING" id="1760988.SAMN02949497_0199"/>
<name>A0A1Y6D3V6_9GAMM</name>
<sequence>MPTLLEVQRGVSAAVFDGDATTLPWIRENGWAVERRLAVYRNNTFLGLIEALRAVFPVVRRLVGGEFFAALARHGVAWHPPRSGCLLDYGAEFPGDIEAFDPARDLPYLPDVARLEWAWHGAFHAPESTVFGLAELAALPPRCRAGLRLRPRPGAAWLASAWPVLRIFHVNQPGYPGDPGIDLYRETGCRVLVLRDGAEVVLHPLSAGEFACLDSLARDADLERALRAGPGAEPGFDPAASLARLLGLNVFCHYPTPIAEVSP</sequence>
<proteinExistence type="predicted"/>
<reference evidence="2 3" key="1">
    <citation type="submission" date="2016-12" db="EMBL/GenBank/DDBJ databases">
        <authorList>
            <person name="Song W.-J."/>
            <person name="Kurnit D.M."/>
        </authorList>
    </citation>
    <scope>NUCLEOTIDE SEQUENCE [LARGE SCALE GENOMIC DNA]</scope>
    <source>
        <strain evidence="2 3">175</strain>
    </source>
</reference>
<keyword evidence="2" id="KW-0238">DNA-binding</keyword>
<dbReference type="InterPro" id="IPR044922">
    <property type="entry name" value="DUF2063_N_sf"/>
</dbReference>
<organism evidence="2 3">
    <name type="scientific">Methylomagnum ishizawai</name>
    <dbReference type="NCBI Taxonomy" id="1760988"/>
    <lineage>
        <taxon>Bacteria</taxon>
        <taxon>Pseudomonadati</taxon>
        <taxon>Pseudomonadota</taxon>
        <taxon>Gammaproteobacteria</taxon>
        <taxon>Methylococcales</taxon>
        <taxon>Methylococcaceae</taxon>
        <taxon>Methylomagnum</taxon>
    </lineage>
</organism>
<dbReference type="Pfam" id="PF09836">
    <property type="entry name" value="DUF2063"/>
    <property type="match status" value="1"/>
</dbReference>
<keyword evidence="3" id="KW-1185">Reference proteome</keyword>
<dbReference type="GO" id="GO:0003677">
    <property type="term" value="F:DNA binding"/>
    <property type="evidence" value="ECO:0007669"/>
    <property type="project" value="UniProtKB-KW"/>
</dbReference>
<accession>A0A1Y6D3V6</accession>
<evidence type="ECO:0000313" key="2">
    <source>
        <dbReference type="EMBL" id="SMF97629.1"/>
    </source>
</evidence>
<feature type="domain" description="Putative DNA-binding" evidence="1">
    <location>
        <begin position="7"/>
        <end position="94"/>
    </location>
</feature>
<dbReference type="AlphaFoldDB" id="A0A1Y6D3V6"/>
<evidence type="ECO:0000259" key="1">
    <source>
        <dbReference type="Pfam" id="PF09836"/>
    </source>
</evidence>
<gene>
    <name evidence="2" type="ORF">SAMN02949497_0199</name>
</gene>
<protein>
    <submittedName>
        <fullName evidence="2">DNA-binding domain-containing protein</fullName>
    </submittedName>
</protein>
<dbReference type="RefSeq" id="WP_176225404.1">
    <property type="nucleotide sequence ID" value="NZ_FXAM01000003.1"/>
</dbReference>